<keyword evidence="1" id="KW-0479">Metal-binding</keyword>
<evidence type="ECO:0000256" key="4">
    <source>
        <dbReference type="PROSITE-ProRule" id="PRU00322"/>
    </source>
</evidence>
<dbReference type="GO" id="GO:0006508">
    <property type="term" value="P:proteolysis"/>
    <property type="evidence" value="ECO:0007669"/>
    <property type="project" value="UniProtKB-KW"/>
</dbReference>
<keyword evidence="3" id="KW-0862">Zinc</keyword>
<dbReference type="PROSITE" id="PS51397">
    <property type="entry name" value="WLM"/>
    <property type="match status" value="1"/>
</dbReference>
<feature type="domain" description="WLM" evidence="7">
    <location>
        <begin position="1"/>
        <end position="191"/>
    </location>
</feature>
<feature type="domain" description="RanBP2-type" evidence="6">
    <location>
        <begin position="267"/>
        <end position="294"/>
    </location>
</feature>
<evidence type="ECO:0000259" key="7">
    <source>
        <dbReference type="PROSITE" id="PS51397"/>
    </source>
</evidence>
<organism evidence="8 9">
    <name type="scientific">Beauveria bassiana</name>
    <name type="common">White muscardine disease fungus</name>
    <name type="synonym">Tritirachium shiotae</name>
    <dbReference type="NCBI Taxonomy" id="176275"/>
    <lineage>
        <taxon>Eukaryota</taxon>
        <taxon>Fungi</taxon>
        <taxon>Dikarya</taxon>
        <taxon>Ascomycota</taxon>
        <taxon>Pezizomycotina</taxon>
        <taxon>Sordariomycetes</taxon>
        <taxon>Hypocreomycetidae</taxon>
        <taxon>Hypocreales</taxon>
        <taxon>Cordycipitaceae</taxon>
        <taxon>Beauveria</taxon>
    </lineage>
</organism>
<comment type="caution">
    <text evidence="8">The sequence shown here is derived from an EMBL/GenBank/DDBJ whole genome shotgun (WGS) entry which is preliminary data.</text>
</comment>
<keyword evidence="8" id="KW-0645">Protease</keyword>
<dbReference type="Proteomes" id="UP000235728">
    <property type="component" value="Unassembled WGS sequence"/>
</dbReference>
<dbReference type="GO" id="GO:0008270">
    <property type="term" value="F:zinc ion binding"/>
    <property type="evidence" value="ECO:0007669"/>
    <property type="project" value="UniProtKB-KW"/>
</dbReference>
<dbReference type="Gene3D" id="2.30.30.380">
    <property type="entry name" value="Zn-finger domain of Sec23/24"/>
    <property type="match status" value="1"/>
</dbReference>
<dbReference type="Pfam" id="PF08325">
    <property type="entry name" value="WLM"/>
    <property type="match status" value="1"/>
</dbReference>
<dbReference type="PROSITE" id="PS01358">
    <property type="entry name" value="ZF_RANBP2_1"/>
    <property type="match status" value="1"/>
</dbReference>
<keyword evidence="8" id="KW-0482">Metalloprotease</keyword>
<keyword evidence="2 4" id="KW-0863">Zinc-finger</keyword>
<dbReference type="PROSITE" id="PS50199">
    <property type="entry name" value="ZF_RANBP2_2"/>
    <property type="match status" value="1"/>
</dbReference>
<feature type="region of interest" description="Disordered" evidence="5">
    <location>
        <begin position="241"/>
        <end position="266"/>
    </location>
</feature>
<dbReference type="SMART" id="SM00547">
    <property type="entry name" value="ZnF_RBZ"/>
    <property type="match status" value="1"/>
</dbReference>
<dbReference type="SUPFAM" id="SSF90209">
    <property type="entry name" value="Ran binding protein zinc finger-like"/>
    <property type="match status" value="1"/>
</dbReference>
<dbReference type="InterPro" id="IPR036443">
    <property type="entry name" value="Znf_RanBP2_sf"/>
</dbReference>
<dbReference type="GO" id="GO:0005634">
    <property type="term" value="C:nucleus"/>
    <property type="evidence" value="ECO:0007669"/>
    <property type="project" value="TreeGrafter"/>
</dbReference>
<gene>
    <name evidence="8" type="primary">WSS1</name>
    <name evidence="8" type="ORF">BM221_007884</name>
</gene>
<evidence type="ECO:0000256" key="1">
    <source>
        <dbReference type="ARBA" id="ARBA00022723"/>
    </source>
</evidence>
<proteinExistence type="predicted"/>
<evidence type="ECO:0000256" key="5">
    <source>
        <dbReference type="SAM" id="MobiDB-lite"/>
    </source>
</evidence>
<reference evidence="8 9" key="1">
    <citation type="journal article" date="2016" name="Appl. Microbiol. Biotechnol.">
        <title>Characterization of T-DNA insertion mutants with decreased virulence in the entomopathogenic fungus Beauveria bassiana JEF-007.</title>
        <authorList>
            <person name="Kim S."/>
            <person name="Lee S.J."/>
            <person name="Nai Y.S."/>
            <person name="Yu J.S."/>
            <person name="Lee M.R."/>
            <person name="Yang Y.T."/>
            <person name="Kim J.S."/>
        </authorList>
    </citation>
    <scope>NUCLEOTIDE SEQUENCE [LARGE SCALE GENOMIC DNA]</scope>
    <source>
        <strain evidence="8 9">JEF-007</strain>
    </source>
</reference>
<evidence type="ECO:0000313" key="8">
    <source>
        <dbReference type="EMBL" id="PMB65687.1"/>
    </source>
</evidence>
<dbReference type="InterPro" id="IPR001876">
    <property type="entry name" value="Znf_RanBP2"/>
</dbReference>
<dbReference type="InterPro" id="IPR013536">
    <property type="entry name" value="WLM_dom"/>
</dbReference>
<keyword evidence="8" id="KW-0378">Hydrolase</keyword>
<evidence type="ECO:0000259" key="6">
    <source>
        <dbReference type="PROSITE" id="PS50199"/>
    </source>
</evidence>
<evidence type="ECO:0000256" key="3">
    <source>
        <dbReference type="ARBA" id="ARBA00022833"/>
    </source>
</evidence>
<protein>
    <submittedName>
        <fullName evidence="8">DNA-dependent metalloprotease WSS1</fullName>
    </submittedName>
</protein>
<dbReference type="GO" id="GO:0008237">
    <property type="term" value="F:metallopeptidase activity"/>
    <property type="evidence" value="ECO:0007669"/>
    <property type="project" value="UniProtKB-KW"/>
</dbReference>
<dbReference type="AlphaFoldDB" id="A0A2N6NEH5"/>
<evidence type="ECO:0000256" key="2">
    <source>
        <dbReference type="ARBA" id="ARBA00022771"/>
    </source>
</evidence>
<evidence type="ECO:0000313" key="9">
    <source>
        <dbReference type="Proteomes" id="UP000235728"/>
    </source>
</evidence>
<accession>A0A2N6NEH5</accession>
<sequence>MPPREKLIGSVVHLTRLPRADEALRMLQHIISAVLPIMRNHRWRVGKLAEFYPDEDDLLGLNVNAGREIFLRLRYHDDKARLARFDQVLDTMLHELCHNDIGPHNAAFHALWDKLRDEHLTLSLGDSIGVSLGGSGFSSETAAAERERGLVLHGGRGAVGGHGGGHLHRGRRTVTLGGRRGETEWAGRRRRVLEGCGAIGLNEAQLRNIWEGVRRNGFRTTAVEAIALALEDLRDEGRRPTRIRRLPIEDTAPTRNGSGSGSGRGHRDVEWACPVCTLLNPTSQLYCDVCGTHV</sequence>
<dbReference type="PANTHER" id="PTHR46622">
    <property type="entry name" value="DNA-DEPENDENT METALLOPROTEASE WSS1"/>
    <property type="match status" value="1"/>
</dbReference>
<dbReference type="InterPro" id="IPR053000">
    <property type="entry name" value="WSS1-like_metalloprotease"/>
</dbReference>
<dbReference type="EMBL" id="MRVG01000009">
    <property type="protein sequence ID" value="PMB65687.1"/>
    <property type="molecule type" value="Genomic_DNA"/>
</dbReference>
<name>A0A2N6NEH5_BEABA</name>
<dbReference type="PANTHER" id="PTHR46622:SF1">
    <property type="entry name" value="DNA-DEPENDENT METALLOPROTEASE WSS1"/>
    <property type="match status" value="1"/>
</dbReference>
<dbReference type="GO" id="GO:0006281">
    <property type="term" value="P:DNA repair"/>
    <property type="evidence" value="ECO:0007669"/>
    <property type="project" value="TreeGrafter"/>
</dbReference>